<keyword evidence="2 6" id="KW-0560">Oxidoreductase</keyword>
<evidence type="ECO:0000256" key="5">
    <source>
        <dbReference type="PROSITE-ProRule" id="PRU10007"/>
    </source>
</evidence>
<sequence length="386" mass="42366">MDEHDDAAYVASTKRAPIDSNSPLRLSGAISAETPRDGVIGPLDFTTFRNVVDGKLVESGSGKTYSTSNPSTLEANPCLPLSTAQDADIAVESTRRAADSWAETPWSDRKEALENYAATFEALTDQFARPLVRENGKPLFWARLEVQNCVKWIRGFCSLSIPENVVESTVERRVRERYTPLGVAVGIVPWNFSLMISVDKIASTGSVSTGRKILERAAGTFKRVTLEMGGNDPAIVCADVDIAASLPAITIISFVNSGQMCMAAKRIYVHESIYDTFLDAPITHAAQFERVKALLADIERHKLKVATGSLKAVDRKGMFIAPVIVDNPPEDSRAHPGQRGSFTLLEKDKSAPQNLDIEIQQSIWRQSLVWAKVMEKDTVLTLTANW</sequence>
<dbReference type="Proteomes" id="UP001295740">
    <property type="component" value="Unassembled WGS sequence"/>
</dbReference>
<dbReference type="EMBL" id="CAUWAG010000020">
    <property type="protein sequence ID" value="CAJ2512781.1"/>
    <property type="molecule type" value="Genomic_DNA"/>
</dbReference>
<dbReference type="InterPro" id="IPR016162">
    <property type="entry name" value="Ald_DH_N"/>
</dbReference>
<feature type="domain" description="Aldehyde dehydrogenase" evidence="7">
    <location>
        <begin position="198"/>
        <end position="279"/>
    </location>
</feature>
<dbReference type="EC" id="1.2.1.3" evidence="3"/>
<dbReference type="InterPro" id="IPR016161">
    <property type="entry name" value="Ald_DH/histidinol_DH"/>
</dbReference>
<keyword evidence="9" id="KW-1185">Reference proteome</keyword>
<evidence type="ECO:0000256" key="1">
    <source>
        <dbReference type="ARBA" id="ARBA00009986"/>
    </source>
</evidence>
<evidence type="ECO:0000256" key="4">
    <source>
        <dbReference type="ARBA" id="ARBA00049194"/>
    </source>
</evidence>
<accession>A0AAI8VXB2</accession>
<dbReference type="InterPro" id="IPR015590">
    <property type="entry name" value="Aldehyde_DH_dom"/>
</dbReference>
<dbReference type="GO" id="GO:0004029">
    <property type="term" value="F:aldehyde dehydrogenase (NAD+) activity"/>
    <property type="evidence" value="ECO:0007669"/>
    <property type="project" value="UniProtKB-EC"/>
</dbReference>
<dbReference type="PROSITE" id="PS00070">
    <property type="entry name" value="ALDEHYDE_DEHYDR_CYS"/>
    <property type="match status" value="1"/>
</dbReference>
<gene>
    <name evidence="8" type="ORF">KHLLAP_LOCUS13249</name>
</gene>
<dbReference type="PANTHER" id="PTHR11699">
    <property type="entry name" value="ALDEHYDE DEHYDROGENASE-RELATED"/>
    <property type="match status" value="1"/>
</dbReference>
<comment type="caution">
    <text evidence="8">The sequence shown here is derived from an EMBL/GenBank/DDBJ whole genome shotgun (WGS) entry which is preliminary data.</text>
</comment>
<reference evidence="8" key="1">
    <citation type="submission" date="2023-10" db="EMBL/GenBank/DDBJ databases">
        <authorList>
            <person name="Hackl T."/>
        </authorList>
    </citation>
    <scope>NUCLEOTIDE SEQUENCE</scope>
</reference>
<dbReference type="InterPro" id="IPR016160">
    <property type="entry name" value="Ald_DH_CS_CYS"/>
</dbReference>
<evidence type="ECO:0000256" key="6">
    <source>
        <dbReference type="RuleBase" id="RU003345"/>
    </source>
</evidence>
<evidence type="ECO:0000256" key="3">
    <source>
        <dbReference type="ARBA" id="ARBA00024226"/>
    </source>
</evidence>
<dbReference type="InterPro" id="IPR016163">
    <property type="entry name" value="Ald_DH_C"/>
</dbReference>
<dbReference type="Gene3D" id="3.40.605.10">
    <property type="entry name" value="Aldehyde Dehydrogenase, Chain A, domain 1"/>
    <property type="match status" value="2"/>
</dbReference>
<dbReference type="Gene3D" id="3.40.309.10">
    <property type="entry name" value="Aldehyde Dehydrogenase, Chain A, domain 2"/>
    <property type="match status" value="2"/>
</dbReference>
<comment type="catalytic activity">
    <reaction evidence="4">
        <text>an aldehyde + NAD(+) + H2O = a carboxylate + NADH + 2 H(+)</text>
        <dbReference type="Rhea" id="RHEA:16185"/>
        <dbReference type="ChEBI" id="CHEBI:15377"/>
        <dbReference type="ChEBI" id="CHEBI:15378"/>
        <dbReference type="ChEBI" id="CHEBI:17478"/>
        <dbReference type="ChEBI" id="CHEBI:29067"/>
        <dbReference type="ChEBI" id="CHEBI:57540"/>
        <dbReference type="ChEBI" id="CHEBI:57945"/>
        <dbReference type="EC" id="1.2.1.3"/>
    </reaction>
</comment>
<dbReference type="InterPro" id="IPR029510">
    <property type="entry name" value="Ald_DH_CS_GLU"/>
</dbReference>
<feature type="active site" evidence="5">
    <location>
        <position position="227"/>
    </location>
</feature>
<name>A0AAI8VXB2_9PEZI</name>
<proteinExistence type="inferred from homology"/>
<evidence type="ECO:0000259" key="7">
    <source>
        <dbReference type="Pfam" id="PF00171"/>
    </source>
</evidence>
<evidence type="ECO:0000313" key="9">
    <source>
        <dbReference type="Proteomes" id="UP001295740"/>
    </source>
</evidence>
<dbReference type="PROSITE" id="PS00687">
    <property type="entry name" value="ALDEHYDE_DEHYDR_GLU"/>
    <property type="match status" value="1"/>
</dbReference>
<evidence type="ECO:0000256" key="2">
    <source>
        <dbReference type="ARBA" id="ARBA00023002"/>
    </source>
</evidence>
<organism evidence="8 9">
    <name type="scientific">Anthostomella pinea</name>
    <dbReference type="NCBI Taxonomy" id="933095"/>
    <lineage>
        <taxon>Eukaryota</taxon>
        <taxon>Fungi</taxon>
        <taxon>Dikarya</taxon>
        <taxon>Ascomycota</taxon>
        <taxon>Pezizomycotina</taxon>
        <taxon>Sordariomycetes</taxon>
        <taxon>Xylariomycetidae</taxon>
        <taxon>Xylariales</taxon>
        <taxon>Xylariaceae</taxon>
        <taxon>Anthostomella</taxon>
    </lineage>
</organism>
<dbReference type="Pfam" id="PF00171">
    <property type="entry name" value="Aldedh"/>
    <property type="match status" value="1"/>
</dbReference>
<comment type="similarity">
    <text evidence="1 6">Belongs to the aldehyde dehydrogenase family.</text>
</comment>
<dbReference type="SUPFAM" id="SSF53720">
    <property type="entry name" value="ALDH-like"/>
    <property type="match status" value="1"/>
</dbReference>
<dbReference type="AlphaFoldDB" id="A0AAI8VXB2"/>
<protein>
    <recommendedName>
        <fullName evidence="3">aldehyde dehydrogenase (NAD(+))</fullName>
        <ecNumber evidence="3">1.2.1.3</ecNumber>
    </recommendedName>
</protein>
<evidence type="ECO:0000313" key="8">
    <source>
        <dbReference type="EMBL" id="CAJ2512781.1"/>
    </source>
</evidence>